<evidence type="ECO:0000256" key="14">
    <source>
        <dbReference type="ARBA" id="ARBA00093368"/>
    </source>
</evidence>
<proteinExistence type="inferred from homology"/>
<dbReference type="GO" id="GO:0005886">
    <property type="term" value="C:plasma membrane"/>
    <property type="evidence" value="ECO:0007669"/>
    <property type="project" value="TreeGrafter"/>
</dbReference>
<feature type="transmembrane region" description="Helical" evidence="18">
    <location>
        <begin position="2833"/>
        <end position="2855"/>
    </location>
</feature>
<comment type="caution">
    <text evidence="16">Lacks conserved residue(s) required for the propagation of feature annotation.</text>
</comment>
<feature type="domain" description="GAIN-B" evidence="19">
    <location>
        <begin position="2567"/>
        <end position="2717"/>
    </location>
</feature>
<comment type="subcellular location">
    <subcellularLocation>
        <location evidence="1">Membrane</location>
        <topology evidence="1">Multi-pass membrane protein</topology>
    </subcellularLocation>
</comment>
<feature type="compositionally biased region" description="Polar residues" evidence="17">
    <location>
        <begin position="2091"/>
        <end position="2109"/>
    </location>
</feature>
<dbReference type="PROSITE" id="PS00650">
    <property type="entry name" value="G_PROTEIN_RECEP_F2_2"/>
    <property type="match status" value="1"/>
</dbReference>
<evidence type="ECO:0000259" key="21">
    <source>
        <dbReference type="PROSITE" id="PS51828"/>
    </source>
</evidence>
<reference evidence="22" key="1">
    <citation type="submission" date="2019-04" db="EMBL/GenBank/DDBJ databases">
        <authorList>
            <person name="Alioto T."/>
            <person name="Alioto T."/>
        </authorList>
    </citation>
    <scope>NUCLEOTIDE SEQUENCE [LARGE SCALE GENOMIC DNA]</scope>
</reference>
<organism evidence="22 23">
    <name type="scientific">Marmota monax</name>
    <name type="common">Woodchuck</name>
    <dbReference type="NCBI Taxonomy" id="9995"/>
    <lineage>
        <taxon>Eukaryota</taxon>
        <taxon>Metazoa</taxon>
        <taxon>Chordata</taxon>
        <taxon>Craniata</taxon>
        <taxon>Vertebrata</taxon>
        <taxon>Euteleostomi</taxon>
        <taxon>Mammalia</taxon>
        <taxon>Eutheria</taxon>
        <taxon>Euarchontoglires</taxon>
        <taxon>Glires</taxon>
        <taxon>Rodentia</taxon>
        <taxon>Sciuromorpha</taxon>
        <taxon>Sciuridae</taxon>
        <taxon>Xerinae</taxon>
        <taxon>Marmotini</taxon>
        <taxon>Marmota</taxon>
    </lineage>
</organism>
<keyword evidence="8" id="KW-1015">Disulfide bond</keyword>
<keyword evidence="7 18" id="KW-0472">Membrane</keyword>
<dbReference type="CDD" id="cd15997">
    <property type="entry name" value="7tmB2_GPR112"/>
    <property type="match status" value="1"/>
</dbReference>
<dbReference type="Pfam" id="PF01825">
    <property type="entry name" value="GPS"/>
    <property type="match status" value="1"/>
</dbReference>
<keyword evidence="3 18" id="KW-0812">Transmembrane</keyword>
<dbReference type="PRINTS" id="PR00249">
    <property type="entry name" value="GPCRSECRETIN"/>
</dbReference>
<feature type="region of interest" description="Disordered" evidence="17">
    <location>
        <begin position="2091"/>
        <end position="2134"/>
    </location>
</feature>
<dbReference type="Gene3D" id="1.20.1070.10">
    <property type="entry name" value="Rhodopsin 7-helix transmembrane proteins"/>
    <property type="match status" value="1"/>
</dbReference>
<evidence type="ECO:0000256" key="18">
    <source>
        <dbReference type="SAM" id="Phobius"/>
    </source>
</evidence>
<feature type="region of interest" description="Disordered" evidence="17">
    <location>
        <begin position="797"/>
        <end position="822"/>
    </location>
</feature>
<sequence length="3110" mass="337973">MKEHIIFQRLYGLMIMSRFIFLSDTLSLKGKKLDFYGKSDTYVSLAKTIPELSQFTTCIDMVAKNGKPGYWKAFSYIIKNTVLGREDLDFGLAGDHRHLILHNLGKTFYVSYRLIPFKWYTICLIWDGVKGRLEIFLNQKRLVIIMDEPRSLTPNGTLVLGHLPKNEDGQVKKVAPHFTGSLYYFQLWDRILETEEFMKCLDGNIISWEEDVWLLNKIIPTVDRTLRCFLSENMTIEETSMPLPQQINLTTASQITELRPQKTVHVSAVMSKSIPMDATNYTTLSYSNKISSPVEIMTASKNLRTSIAETATFAADGLSSAAISWPTQSTSICTTTDSMKITKSSSSESKRTTKMAEVMSTKTSHPTTAINFLSTSGFTKNSSPSETSAESQSAIMKTTSLFSIIESTSMSTTSWPKQKSTVIPPFPFTTSGQEFLVSTAARTVPWSTVQETSGTSTVTETASTFPPESVLISTVAPVDSIFTRNQTISTLAKTDVQTAFTVHSVMPFETTPAVRTAETEWASTNFQNISSPSLEDAISTSNAKDTSSMAFYSVTSSPITRTQNVQTVVDAESSNTAFTPAITLAPTVAKTTFSSTIAGSVHTHNTPTAGEHMLTLISTKSLSTSKASESDSTPTTDETAHGFSTNGNTWTSRPEQTLVTSINTTTTLTLVPNEKFTSALHGNITNTEYSSTTTNIITPLEASTESKATTSTDTTTARYTTALTKIISSQFANFSTISGTTNVTNLPEFKFTTLLLKTNSMSTVGANELPSTPKETVVPSADITSTLADIKLKFSTEENTSEATQTETNGTSTFGDTTAPVPKSVTTERFNVTVTRKETTSHHPKEKSTIAAVAELSQFSTMLEMIDESAQTVTAFATVSPFPDTENLTNLLDHKTVTTEVGGNWFSTNLMQTTPKSPYNGATEIFNSTHNYSAQWTSETPGGNLALSPTSGKMQTFPELLDASTTRILEASVTTIPTDRTALFLSADVIPPQTAATHSSVTPIAVTSMFSLPVNVSGVTSSVVSMVVSDETKVTMSEPFTLAKDFSTSMFSNVSTLSSATKTTALVPQLSQTASTTSDAMPTHRNSTDTTSEAVVISTTKTPMAVPPLTETVVSMRPLTPVTSNTRTILSSTSADIVTPSTHTLVCSKPPPDNIPFVSSTHLVTTTSAPVTTQPISQVEKTSTYGLSFPYTFSSGGNTVSLATGTTETSVVDEDMSLHTSAKNLTTSVGIHVSQPSTRLVNTPVFTQLATGTSNLSSDQEQITTSLGKTTRTLSGTEMSPSKNSFISYSQGTSSLEMTDTGFSETTKPSSYGTHSPSEIQSGTIPDGNSTSFPTSGSTQATLTLTSSKTADVHISEMSTSFGKTILPSQALTITTFLSPDKESTNDLHVYTPRTAEIIVNSSSTTHLVSYHQNTSIIHTITPRTTRISNNVLINTTLSDLPSLKTQPEITSLVASSTSESIHTFPKSLSPSTAGLSNNNFTMISTNGITTVLSVTTTLLGETSTTTSIPVYHITSLPVNATTFTSKNASDTPTIPMTKSSKTTHSNCLKNTTMTTSGPTFEMSSRPINDSVSLPAAGSFDTSTTSGSFSILWSSSTPRTAMTTQISTLNAIPVTYVEPTSEMITPTATSFPTQPSFLSMKTISTTIPAGIVTSVVGTTATSLLSSKNSEAISSIPTSTSSPLLSTIQQSLKGDEATTLGILLGITNSSRLAMSSGRVTSLANTYSRTPVPENGLLPTPSDNLHTSLNIQVSPSSTDSKSTFGSTKSVKDTTIYLSSNMGNMTSLSENISLSAEITKRATSGNTPVLYPSWTPSNTTTPSLTSLLYSPHGTEANAEFSTPEVSLTSQMVEYPVLGTKITSSNTKSLLTTSWNTPRTEYSQFPISTTTHVPTSKKTETETLHLVPGSLSTYAAPQTGLVSKDVMAMSSITTSEIFPTFGISESSSLSTSLRDIFTSSANSKHTFEKTTTSVMPRTTYPSNPSKISKTTTSSMLTWILSSLPSGFSLVTITNAPHVITSSPVGVSKSTFPTSSMISTYPHINISILPFATESTTLTKNTPTPTLGSIINGSPTSLPISTKITDDNVYISTTPEVSSRATMTTNSRTMSQPPSVDGMSMSHSTADHTPSIGSMSLPKPTKTSAWSSIPAESVSSTLTLPNPILDYLINTTTTTSSATGALFSFTATGITHPSKATVTSLKSSSFETTWMDSTYSFLSTEALTSPVAAEPKVTVSFYNIEMSFSVFDEEPRVPVTSVISELAKNWLNYIFQDSEFSLANLAIQIKSRKTSEEEMAMDRLLREEQGMPTISHVPYSCACQVIIKADSSLASTELIIKIRNKIHGNFSRGNFTQDQFTLLVTSEHITVKKLDPGKCEAHETPTKYKGTYKWLLTYPTETAQTRCIKNEDGNATRICSISIQTGKSQWEKPRFKQCKLLQGLPEKIVDLANITISDENADDVAEHILNLINESPPLDEEETKIIVYKVAEISKCDEISMNLTQIILQIINAVLEKQNDSTSNLHQVSNEILRIIERAGHKMEFSGRTANLTVTRLALAVLRVDHTFKGMAFGIPSYEEGADPQIYLGNAPLERVLASIYLPKSLREKIPLNNLQTILFSFFGQTSLFKIKNVMKKLTTYVMSASISDMSIQNLADPVLITLQHIEGNWNYDQVHCAFWDFETNNGLGGWNSSGCKVKETNVNYTICQCDHLTHFGVLMDLSRSTVDAVNERILVLITNTGCGISSIFLGIAMVTYIAFHKLRKDYPSKILINLCTALLMLNLAFLVNSWLSSFQKEGLCITTAVALHYFLLVSLTWMGLEAVHMYFALVKVFNIYIPYYILKFCLVGWGIPAIAVAIILTVRKDLYGILSPTTQFCWIKDDSLFYISVVAYFCLIFLMNLSMFCIVLAQLNSMKSQSQKTRQKMILHDLKGTLSLTFLLGLTWGFAFFAWGPVRIFFLYLFAICNTLQGFLIFVFYCVMKENVREQWQIHLRCGWLRMDNSCDGSSRCGLNVGYKQKRLKKSFEHKLLAASLKSTATSSTSKSLGCVQGTPSEMIFPYDDMDEDTYCFSSLGCEVMPDCARRILPMEIKMNSSHKDFFSINLSRDAHLLPPLGWEKC</sequence>
<dbReference type="PROSITE" id="PS50221">
    <property type="entry name" value="GAIN_B"/>
    <property type="match status" value="1"/>
</dbReference>
<feature type="transmembrane region" description="Helical" evidence="18">
    <location>
        <begin position="2949"/>
        <end position="2971"/>
    </location>
</feature>
<keyword evidence="11" id="KW-0807">Transducer</keyword>
<evidence type="ECO:0000256" key="3">
    <source>
        <dbReference type="ARBA" id="ARBA00022692"/>
    </source>
</evidence>
<gene>
    <name evidence="22" type="ORF">MONAX_5E039274</name>
</gene>
<keyword evidence="10" id="KW-0325">Glycoprotein</keyword>
<dbReference type="SMART" id="SM00303">
    <property type="entry name" value="GPS"/>
    <property type="match status" value="1"/>
</dbReference>
<keyword evidence="6" id="KW-0297">G-protein coupled receptor</keyword>
<dbReference type="Proteomes" id="UP000335636">
    <property type="component" value="Unassembled WGS sequence"/>
</dbReference>
<dbReference type="Gene3D" id="2.60.220.50">
    <property type="match status" value="1"/>
</dbReference>
<dbReference type="InterPro" id="IPR000832">
    <property type="entry name" value="GPCR_2_secretin-like"/>
</dbReference>
<evidence type="ECO:0000256" key="8">
    <source>
        <dbReference type="ARBA" id="ARBA00023157"/>
    </source>
</evidence>
<dbReference type="GO" id="GO:0007189">
    <property type="term" value="P:adenylate cyclase-activating G protein-coupled receptor signaling pathway"/>
    <property type="evidence" value="ECO:0007669"/>
    <property type="project" value="TreeGrafter"/>
</dbReference>
<feature type="domain" description="Pentraxin (PTX)" evidence="21">
    <location>
        <begin position="29"/>
        <end position="228"/>
    </location>
</feature>
<keyword evidence="4" id="KW-0732">Signal</keyword>
<comment type="subunit">
    <text evidence="15">Homodimer; homodimerizes via its Pentraxin domain in a calcium-independent manner. Heterodimer of 2 chains generated by proteolytic processing; the large extracellular N-terminal fragment and the membrane-bound C-terminal fragment predominantly remain associated and non-covalently linked.</text>
</comment>
<evidence type="ECO:0000256" key="2">
    <source>
        <dbReference type="ARBA" id="ARBA00007343"/>
    </source>
</evidence>
<dbReference type="GO" id="GO:0004930">
    <property type="term" value="F:G protein-coupled receptor activity"/>
    <property type="evidence" value="ECO:0007669"/>
    <property type="project" value="UniProtKB-KW"/>
</dbReference>
<feature type="compositionally biased region" description="Polar residues" evidence="17">
    <location>
        <begin position="797"/>
        <end position="816"/>
    </location>
</feature>
<feature type="transmembrane region" description="Helical" evidence="18">
    <location>
        <begin position="2725"/>
        <end position="2751"/>
    </location>
</feature>
<name>A0A5E4AWF9_MARMO</name>
<feature type="region of interest" description="Disordered" evidence="17">
    <location>
        <begin position="1529"/>
        <end position="1563"/>
    </location>
</feature>
<dbReference type="InterPro" id="IPR013320">
    <property type="entry name" value="ConA-like_dom_sf"/>
</dbReference>
<dbReference type="InterPro" id="IPR057244">
    <property type="entry name" value="GAIN_B"/>
</dbReference>
<evidence type="ECO:0000256" key="13">
    <source>
        <dbReference type="ARBA" id="ARBA00082055"/>
    </source>
</evidence>
<dbReference type="FunFam" id="2.60.220.50:FF:000018">
    <property type="entry name" value="Adhesion G protein-coupled receptor G6"/>
    <property type="match status" value="1"/>
</dbReference>
<dbReference type="InterPro" id="IPR017981">
    <property type="entry name" value="GPCR_2-like_7TM"/>
</dbReference>
<dbReference type="PANTHER" id="PTHR12011">
    <property type="entry name" value="ADHESION G-PROTEIN COUPLED RECEPTOR"/>
    <property type="match status" value="1"/>
</dbReference>
<dbReference type="FunFam" id="2.60.120.200:FF:000172">
    <property type="entry name" value="Adhesion G protein-coupled receptor G4"/>
    <property type="match status" value="1"/>
</dbReference>
<comment type="caution">
    <text evidence="22">The sequence shown here is derived from an EMBL/GenBank/DDBJ whole genome shotgun (WGS) entry which is preliminary data.</text>
</comment>
<dbReference type="Pfam" id="PF00002">
    <property type="entry name" value="7tm_2"/>
    <property type="match status" value="1"/>
</dbReference>
<comment type="function">
    <text evidence="14">Orphan adhesion G-protein coupled receptor (aGPCR). Ligand binding causes a conformation change that triggers signaling via guanine nucleotide-binding proteins (G proteins) and modulates the activity of downstream effectors, such as adenylate cyclase. ADGRG4 is coupled to G(s) G proteins and mediates activation of adenylate cyclase activity. May be act as sensor of mechanical forces.</text>
</comment>
<evidence type="ECO:0000256" key="5">
    <source>
        <dbReference type="ARBA" id="ARBA00022989"/>
    </source>
</evidence>
<evidence type="ECO:0000256" key="12">
    <source>
        <dbReference type="ARBA" id="ARBA00069919"/>
    </source>
</evidence>
<evidence type="ECO:0000256" key="15">
    <source>
        <dbReference type="ARBA" id="ARBA00093577"/>
    </source>
</evidence>
<dbReference type="InterPro" id="IPR001759">
    <property type="entry name" value="PTX_dom"/>
</dbReference>
<dbReference type="PROSITE" id="PS51828">
    <property type="entry name" value="PTX_2"/>
    <property type="match status" value="1"/>
</dbReference>
<accession>A0A5E4AWF9</accession>
<dbReference type="PANTHER" id="PTHR12011:SF277">
    <property type="entry name" value="ADHESION G-PROTEIN COUPLED RECEPTOR G4"/>
    <property type="match status" value="1"/>
</dbReference>
<evidence type="ECO:0000256" key="9">
    <source>
        <dbReference type="ARBA" id="ARBA00023170"/>
    </source>
</evidence>
<feature type="compositionally biased region" description="Low complexity" evidence="17">
    <location>
        <begin position="621"/>
        <end position="637"/>
    </location>
</feature>
<feature type="region of interest" description="Disordered" evidence="17">
    <location>
        <begin position="621"/>
        <end position="650"/>
    </location>
</feature>
<feature type="transmembrane region" description="Helical" evidence="18">
    <location>
        <begin position="2924"/>
        <end position="2943"/>
    </location>
</feature>
<dbReference type="GO" id="GO:0007166">
    <property type="term" value="P:cell surface receptor signaling pathway"/>
    <property type="evidence" value="ECO:0007669"/>
    <property type="project" value="InterPro"/>
</dbReference>
<feature type="domain" description="G-protein coupled receptors family 2 profile 2" evidence="20">
    <location>
        <begin position="2726"/>
        <end position="2973"/>
    </location>
</feature>
<comment type="similarity">
    <text evidence="2">Belongs to the G-protein coupled receptor 2 family. Adhesion G-protein coupled receptor (ADGR) subfamily.</text>
</comment>
<evidence type="ECO:0000313" key="22">
    <source>
        <dbReference type="EMBL" id="VTJ61091.1"/>
    </source>
</evidence>
<evidence type="ECO:0000256" key="7">
    <source>
        <dbReference type="ARBA" id="ARBA00023136"/>
    </source>
</evidence>
<evidence type="ECO:0000256" key="4">
    <source>
        <dbReference type="ARBA" id="ARBA00022729"/>
    </source>
</evidence>
<dbReference type="InterPro" id="IPR046338">
    <property type="entry name" value="GAIN_dom_sf"/>
</dbReference>
<dbReference type="Gene3D" id="2.60.120.200">
    <property type="match status" value="1"/>
</dbReference>
<evidence type="ECO:0000256" key="16">
    <source>
        <dbReference type="PROSITE-ProRule" id="PRU01172"/>
    </source>
</evidence>
<dbReference type="SUPFAM" id="SSF49899">
    <property type="entry name" value="Concanavalin A-like lectins/glucanases"/>
    <property type="match status" value="1"/>
</dbReference>
<evidence type="ECO:0000313" key="23">
    <source>
        <dbReference type="Proteomes" id="UP000335636"/>
    </source>
</evidence>
<feature type="transmembrane region" description="Helical" evidence="18">
    <location>
        <begin position="2763"/>
        <end position="2783"/>
    </location>
</feature>
<keyword evidence="9" id="KW-0675">Receptor</keyword>
<feature type="transmembrane region" description="Helical" evidence="18">
    <location>
        <begin position="2798"/>
        <end position="2821"/>
    </location>
</feature>
<evidence type="ECO:0000256" key="11">
    <source>
        <dbReference type="ARBA" id="ARBA00023224"/>
    </source>
</evidence>
<dbReference type="SUPFAM" id="SSF81321">
    <property type="entry name" value="Family A G protein-coupled receptor-like"/>
    <property type="match status" value="1"/>
</dbReference>
<keyword evidence="23" id="KW-1185">Reference proteome</keyword>
<evidence type="ECO:0000259" key="19">
    <source>
        <dbReference type="PROSITE" id="PS50221"/>
    </source>
</evidence>
<dbReference type="InterPro" id="IPR017983">
    <property type="entry name" value="GPCR_2_secretin-like_CS"/>
</dbReference>
<evidence type="ECO:0000256" key="17">
    <source>
        <dbReference type="SAM" id="MobiDB-lite"/>
    </source>
</evidence>
<evidence type="ECO:0000256" key="1">
    <source>
        <dbReference type="ARBA" id="ARBA00004141"/>
    </source>
</evidence>
<dbReference type="InterPro" id="IPR036445">
    <property type="entry name" value="GPCR_2_extracell_dom_sf"/>
</dbReference>
<dbReference type="EMBL" id="CABDUW010000164">
    <property type="protein sequence ID" value="VTJ61091.1"/>
    <property type="molecule type" value="Genomic_DNA"/>
</dbReference>
<dbReference type="PROSITE" id="PS50261">
    <property type="entry name" value="G_PROTEIN_RECEP_F2_4"/>
    <property type="match status" value="1"/>
</dbReference>
<dbReference type="Gene3D" id="4.10.1240.10">
    <property type="entry name" value="GPCR, family 2, extracellular hormone receptor domain"/>
    <property type="match status" value="1"/>
</dbReference>
<feature type="compositionally biased region" description="Polar residues" evidence="17">
    <location>
        <begin position="2116"/>
        <end position="2129"/>
    </location>
</feature>
<keyword evidence="5 18" id="KW-1133">Transmembrane helix</keyword>
<feature type="region of interest" description="Disordered" evidence="17">
    <location>
        <begin position="1071"/>
        <end position="1094"/>
    </location>
</feature>
<feature type="region of interest" description="Disordered" evidence="17">
    <location>
        <begin position="1252"/>
        <end position="1341"/>
    </location>
</feature>
<dbReference type="SMART" id="SM00159">
    <property type="entry name" value="PTX"/>
    <property type="match status" value="1"/>
</dbReference>
<dbReference type="InterPro" id="IPR000203">
    <property type="entry name" value="GPS"/>
</dbReference>
<evidence type="ECO:0000256" key="10">
    <source>
        <dbReference type="ARBA" id="ARBA00023180"/>
    </source>
</evidence>
<dbReference type="FunFam" id="1.20.1070.10:FF:000234">
    <property type="entry name" value="adhesion G-protein coupled receptor G4"/>
    <property type="match status" value="1"/>
</dbReference>
<evidence type="ECO:0000259" key="20">
    <source>
        <dbReference type="PROSITE" id="PS50261"/>
    </source>
</evidence>
<protein>
    <recommendedName>
        <fullName evidence="12">Adhesion G-protein coupled receptor G4</fullName>
    </recommendedName>
    <alternativeName>
        <fullName evidence="13">G-protein coupled receptor 112</fullName>
    </alternativeName>
</protein>
<evidence type="ECO:0000256" key="6">
    <source>
        <dbReference type="ARBA" id="ARBA00023040"/>
    </source>
</evidence>
<feature type="transmembrane region" description="Helical" evidence="18">
    <location>
        <begin position="2875"/>
        <end position="2903"/>
    </location>
</feature>